<protein>
    <submittedName>
        <fullName evidence="1">Uncharacterized protein</fullName>
    </submittedName>
</protein>
<dbReference type="EMBL" id="HG992980">
    <property type="protein sequence ID" value="CAE7030999.1"/>
    <property type="molecule type" value="Genomic_DNA"/>
</dbReference>
<evidence type="ECO:0000313" key="1">
    <source>
        <dbReference type="EMBL" id="CAE7030999.1"/>
    </source>
</evidence>
<evidence type="ECO:0000313" key="2">
    <source>
        <dbReference type="Proteomes" id="UP000472372"/>
    </source>
</evidence>
<dbReference type="Proteomes" id="UP000472372">
    <property type="component" value="Chromosome 4"/>
</dbReference>
<organism evidence="1 2">
    <name type="scientific">Pyrenophora teres f. teres</name>
    <dbReference type="NCBI Taxonomy" id="97479"/>
    <lineage>
        <taxon>Eukaryota</taxon>
        <taxon>Fungi</taxon>
        <taxon>Dikarya</taxon>
        <taxon>Ascomycota</taxon>
        <taxon>Pezizomycotina</taxon>
        <taxon>Dothideomycetes</taxon>
        <taxon>Pleosporomycetidae</taxon>
        <taxon>Pleosporales</taxon>
        <taxon>Pleosporineae</taxon>
        <taxon>Pleosporaceae</taxon>
        <taxon>Pyrenophora</taxon>
    </lineage>
</organism>
<name>A0A6S6VZW4_9PLEO</name>
<proteinExistence type="predicted"/>
<sequence>MSSVLIQEQHILHHGPAPTVPRHSTHHPRLAVSKQQGQVRIRIGLQALSLDVLRRKADVSAGNYGPAISK</sequence>
<gene>
    <name evidence="1" type="ORF">PTTW11_04713</name>
</gene>
<dbReference type="AlphaFoldDB" id="A0A6S6VZW4"/>
<accession>A0A6S6VZW4</accession>
<reference evidence="1" key="1">
    <citation type="submission" date="2021-02" db="EMBL/GenBank/DDBJ databases">
        <authorList>
            <person name="Syme A R."/>
            <person name="Syme A R."/>
            <person name="Moolhuijzen P."/>
        </authorList>
    </citation>
    <scope>NUCLEOTIDE SEQUENCE</scope>
    <source>
        <strain evidence="1">W1-1</strain>
    </source>
</reference>